<protein>
    <submittedName>
        <fullName evidence="2">Uncharacterized protein</fullName>
    </submittedName>
</protein>
<feature type="transmembrane region" description="Helical" evidence="1">
    <location>
        <begin position="34"/>
        <end position="54"/>
    </location>
</feature>
<organism evidence="2 3">
    <name type="scientific">Aestuariispira insulae</name>
    <dbReference type="NCBI Taxonomy" id="1461337"/>
    <lineage>
        <taxon>Bacteria</taxon>
        <taxon>Pseudomonadati</taxon>
        <taxon>Pseudomonadota</taxon>
        <taxon>Alphaproteobacteria</taxon>
        <taxon>Rhodospirillales</taxon>
        <taxon>Kiloniellaceae</taxon>
        <taxon>Aestuariispira</taxon>
    </lineage>
</organism>
<keyword evidence="1" id="KW-0472">Membrane</keyword>
<accession>A0A3D9HRU6</accession>
<comment type="caution">
    <text evidence="2">The sequence shown here is derived from an EMBL/GenBank/DDBJ whole genome shotgun (WGS) entry which is preliminary data.</text>
</comment>
<keyword evidence="1" id="KW-1133">Transmembrane helix</keyword>
<gene>
    <name evidence="2" type="ORF">DFP90_102208</name>
</gene>
<name>A0A3D9HRU6_9PROT</name>
<evidence type="ECO:0000313" key="3">
    <source>
        <dbReference type="Proteomes" id="UP000256845"/>
    </source>
</evidence>
<proteinExistence type="predicted"/>
<dbReference type="OrthoDB" id="9809918at2"/>
<dbReference type="EMBL" id="QRDW01000002">
    <property type="protein sequence ID" value="RED52190.1"/>
    <property type="molecule type" value="Genomic_DNA"/>
</dbReference>
<evidence type="ECO:0000256" key="1">
    <source>
        <dbReference type="SAM" id="Phobius"/>
    </source>
</evidence>
<keyword evidence="3" id="KW-1185">Reference proteome</keyword>
<sequence length="70" mass="7588">MKENIVHKVTENGMAVSTVSGGGWLTYEAVTQGMNLFAALLGVISACLAIWWWLIKIGKERHDAGGGKRD</sequence>
<dbReference type="RefSeq" id="WP_115935742.1">
    <property type="nucleotide sequence ID" value="NZ_QRDW01000002.1"/>
</dbReference>
<dbReference type="AlphaFoldDB" id="A0A3D9HRU6"/>
<evidence type="ECO:0000313" key="2">
    <source>
        <dbReference type="EMBL" id="RED52190.1"/>
    </source>
</evidence>
<reference evidence="2 3" key="1">
    <citation type="submission" date="2018-07" db="EMBL/GenBank/DDBJ databases">
        <title>Genomic Encyclopedia of Type Strains, Phase III (KMG-III): the genomes of soil and plant-associated and newly described type strains.</title>
        <authorList>
            <person name="Whitman W."/>
        </authorList>
    </citation>
    <scope>NUCLEOTIDE SEQUENCE [LARGE SCALE GENOMIC DNA]</scope>
    <source>
        <strain evidence="2 3">CECT 8488</strain>
    </source>
</reference>
<keyword evidence="1" id="KW-0812">Transmembrane</keyword>
<dbReference type="Proteomes" id="UP000256845">
    <property type="component" value="Unassembled WGS sequence"/>
</dbReference>